<evidence type="ECO:0000256" key="1">
    <source>
        <dbReference type="SAM" id="MobiDB-lite"/>
    </source>
</evidence>
<evidence type="ECO:0000313" key="3">
    <source>
        <dbReference type="Proteomes" id="UP000823775"/>
    </source>
</evidence>
<feature type="region of interest" description="Disordered" evidence="1">
    <location>
        <begin position="65"/>
        <end position="90"/>
    </location>
</feature>
<reference evidence="2 3" key="1">
    <citation type="journal article" date="2021" name="BMC Genomics">
        <title>Datura genome reveals duplications of psychoactive alkaloid biosynthetic genes and high mutation rate following tissue culture.</title>
        <authorList>
            <person name="Rajewski A."/>
            <person name="Carter-House D."/>
            <person name="Stajich J."/>
            <person name="Litt A."/>
        </authorList>
    </citation>
    <scope>NUCLEOTIDE SEQUENCE [LARGE SCALE GENOMIC DNA]</scope>
    <source>
        <strain evidence="2">AR-01</strain>
    </source>
</reference>
<feature type="compositionally biased region" description="Basic and acidic residues" evidence="1">
    <location>
        <begin position="65"/>
        <end position="81"/>
    </location>
</feature>
<dbReference type="Proteomes" id="UP000823775">
    <property type="component" value="Unassembled WGS sequence"/>
</dbReference>
<feature type="non-terminal residue" evidence="2">
    <location>
        <position position="1"/>
    </location>
</feature>
<feature type="non-terminal residue" evidence="2">
    <location>
        <position position="90"/>
    </location>
</feature>
<dbReference type="EMBL" id="JACEIK010005381">
    <property type="protein sequence ID" value="MCE0481363.1"/>
    <property type="molecule type" value="Genomic_DNA"/>
</dbReference>
<feature type="region of interest" description="Disordered" evidence="1">
    <location>
        <begin position="20"/>
        <end position="39"/>
    </location>
</feature>
<accession>A0ABS8VPQ0</accession>
<organism evidence="2 3">
    <name type="scientific">Datura stramonium</name>
    <name type="common">Jimsonweed</name>
    <name type="synonym">Common thornapple</name>
    <dbReference type="NCBI Taxonomy" id="4076"/>
    <lineage>
        <taxon>Eukaryota</taxon>
        <taxon>Viridiplantae</taxon>
        <taxon>Streptophyta</taxon>
        <taxon>Embryophyta</taxon>
        <taxon>Tracheophyta</taxon>
        <taxon>Spermatophyta</taxon>
        <taxon>Magnoliopsida</taxon>
        <taxon>eudicotyledons</taxon>
        <taxon>Gunneridae</taxon>
        <taxon>Pentapetalae</taxon>
        <taxon>asterids</taxon>
        <taxon>lamiids</taxon>
        <taxon>Solanales</taxon>
        <taxon>Solanaceae</taxon>
        <taxon>Solanoideae</taxon>
        <taxon>Datureae</taxon>
        <taxon>Datura</taxon>
    </lineage>
</organism>
<sequence>GITLELRMKDLSRDQTLKPREQLPSHTVANLKGSGGGKASRCMYITTRSSQTTLNKVITLDEPVEAKRDVDMPNDESKASEVEDTMESTI</sequence>
<evidence type="ECO:0000313" key="2">
    <source>
        <dbReference type="EMBL" id="MCE0481363.1"/>
    </source>
</evidence>
<proteinExistence type="predicted"/>
<name>A0ABS8VPQ0_DATST</name>
<gene>
    <name evidence="2" type="ORF">HAX54_039065</name>
</gene>
<keyword evidence="3" id="KW-1185">Reference proteome</keyword>
<comment type="caution">
    <text evidence="2">The sequence shown here is derived from an EMBL/GenBank/DDBJ whole genome shotgun (WGS) entry which is preliminary data.</text>
</comment>
<protein>
    <submittedName>
        <fullName evidence="2">Uncharacterized protein</fullName>
    </submittedName>
</protein>